<dbReference type="PANTHER" id="PTHR11482:SF6">
    <property type="entry name" value="ORNITHINE DECARBOXYLASE 1-RELATED"/>
    <property type="match status" value="1"/>
</dbReference>
<accession>A0A834XXG2</accession>
<dbReference type="Gene3D" id="2.40.37.10">
    <property type="entry name" value="Lyase, Ornithine Decarboxylase, Chain A, domain 1"/>
    <property type="match status" value="1"/>
</dbReference>
<dbReference type="GO" id="GO:0004586">
    <property type="term" value="F:ornithine decarboxylase activity"/>
    <property type="evidence" value="ECO:0007669"/>
    <property type="project" value="TreeGrafter"/>
</dbReference>
<comment type="function">
    <text evidence="6">Catalyzes the first and rate-limiting step of polyamine biosynthesis that converts ornithine into putrescine, which is the precursor for the polyamines, spermidine and spermine. Polyamines are essential for cell proliferation and are implicated in cellular processes, ranging from DNA replication to apoptosis.</text>
</comment>
<evidence type="ECO:0000313" key="10">
    <source>
        <dbReference type="Proteomes" id="UP000639338"/>
    </source>
</evidence>
<dbReference type="InterPro" id="IPR022644">
    <property type="entry name" value="De-COase2_N"/>
</dbReference>
<keyword evidence="3 7" id="KW-0663">Pyridoxal phosphate</keyword>
<dbReference type="EMBL" id="JACMRX010000003">
    <property type="protein sequence ID" value="KAF7993921.1"/>
    <property type="molecule type" value="Genomic_DNA"/>
</dbReference>
<dbReference type="Proteomes" id="UP000639338">
    <property type="component" value="Unassembled WGS sequence"/>
</dbReference>
<dbReference type="PRINTS" id="PR01182">
    <property type="entry name" value="ORNDCRBXLASE"/>
</dbReference>
<dbReference type="PANTHER" id="PTHR11482">
    <property type="entry name" value="ARGININE/DIAMINOPIMELATE/ORNITHINE DECARBOXYLASE"/>
    <property type="match status" value="1"/>
</dbReference>
<evidence type="ECO:0000256" key="2">
    <source>
        <dbReference type="ARBA" id="ARBA00008872"/>
    </source>
</evidence>
<dbReference type="InterPro" id="IPR000183">
    <property type="entry name" value="Orn/DAP/Arg_de-COase"/>
</dbReference>
<keyword evidence="5" id="KW-0456">Lyase</keyword>
<organism evidence="9 10">
    <name type="scientific">Aphidius gifuensis</name>
    <name type="common">Parasitoid wasp</name>
    <dbReference type="NCBI Taxonomy" id="684658"/>
    <lineage>
        <taxon>Eukaryota</taxon>
        <taxon>Metazoa</taxon>
        <taxon>Ecdysozoa</taxon>
        <taxon>Arthropoda</taxon>
        <taxon>Hexapoda</taxon>
        <taxon>Insecta</taxon>
        <taxon>Pterygota</taxon>
        <taxon>Neoptera</taxon>
        <taxon>Endopterygota</taxon>
        <taxon>Hymenoptera</taxon>
        <taxon>Apocrita</taxon>
        <taxon>Ichneumonoidea</taxon>
        <taxon>Braconidae</taxon>
        <taxon>Aphidiinae</taxon>
        <taxon>Aphidius</taxon>
    </lineage>
</organism>
<dbReference type="FunFam" id="3.20.20.10:FF:000005">
    <property type="entry name" value="Ornithine decarboxylase"/>
    <property type="match status" value="1"/>
</dbReference>
<dbReference type="CDD" id="cd00622">
    <property type="entry name" value="PLPDE_III_ODC"/>
    <property type="match status" value="1"/>
</dbReference>
<dbReference type="Gene3D" id="3.20.20.10">
    <property type="entry name" value="Alanine racemase"/>
    <property type="match status" value="1"/>
</dbReference>
<dbReference type="GO" id="GO:0005737">
    <property type="term" value="C:cytoplasm"/>
    <property type="evidence" value="ECO:0007669"/>
    <property type="project" value="TreeGrafter"/>
</dbReference>
<comment type="caution">
    <text evidence="9">The sequence shown here is derived from an EMBL/GenBank/DDBJ whole genome shotgun (WGS) entry which is preliminary data.</text>
</comment>
<sequence>MMDFDWKNIEIYDDDLSVMDILKKIIGDNDQDEPFYIFDVEDIVKKHIQWLKKMPRVIPHFAVKSNPNSTVIKILAALNASFDCASMQEIQLVMKMGVTDDRIIYANPIKAPSHIKFAKKVGVDRTVVDTKEEVLKLKELHPNAKLVIRIAIDGSSEKCLINFSEKFGCKPTDEAIELMKFIKIQKMYLLGFSFHVGSPCWDTASYGKAIEICKNLIEIAKDMGHLETRLIDIGGGIDGIKKDSLNKVAASVNAALEDVDPSIKIISEPGRYYVNTSFTLSARIIGKKIINQGKMTKKNYYINEGIYGSFFEELLDRRQRIPISLYNPSDEKFPSVIWGRTCDSSDIVIKNELMQDFKIDDWMVWRNMGAYTTATATIFNGFTPAAVQPFIRKTAL</sequence>
<name>A0A834XXG2_APHGI</name>
<protein>
    <recommendedName>
        <fullName evidence="8">Orn/DAP/Arg decarboxylase 2 N-terminal domain-containing protein</fullName>
    </recommendedName>
</protein>
<evidence type="ECO:0000259" key="8">
    <source>
        <dbReference type="Pfam" id="PF02784"/>
    </source>
</evidence>
<dbReference type="Pfam" id="PF02784">
    <property type="entry name" value="Orn_Arg_deC_N"/>
    <property type="match status" value="1"/>
</dbReference>
<evidence type="ECO:0000256" key="6">
    <source>
        <dbReference type="ARBA" id="ARBA00037173"/>
    </source>
</evidence>
<reference evidence="9 10" key="1">
    <citation type="submission" date="2020-08" db="EMBL/GenBank/DDBJ databases">
        <title>Aphidius gifuensis genome sequencing and assembly.</title>
        <authorList>
            <person name="Du Z."/>
        </authorList>
    </citation>
    <scope>NUCLEOTIDE SEQUENCE [LARGE SCALE GENOMIC DNA]</scope>
    <source>
        <strain evidence="9">YNYX2018</strain>
        <tissue evidence="9">Adults</tissue>
    </source>
</reference>
<dbReference type="PRINTS" id="PR01179">
    <property type="entry name" value="ODADCRBXLASE"/>
</dbReference>
<comment type="similarity">
    <text evidence="2">Belongs to the Orn/Lys/Arg decarboxylase class-II family.</text>
</comment>
<evidence type="ECO:0000313" key="9">
    <source>
        <dbReference type="EMBL" id="KAF7993921.1"/>
    </source>
</evidence>
<dbReference type="OrthoDB" id="5034579at2759"/>
<evidence type="ECO:0000256" key="1">
    <source>
        <dbReference type="ARBA" id="ARBA00001933"/>
    </source>
</evidence>
<dbReference type="AlphaFoldDB" id="A0A834XXG2"/>
<gene>
    <name evidence="9" type="ORF">HCN44_011190</name>
</gene>
<feature type="active site" description="Proton donor" evidence="7">
    <location>
        <position position="342"/>
    </location>
</feature>
<evidence type="ECO:0000256" key="3">
    <source>
        <dbReference type="ARBA" id="ARBA00022898"/>
    </source>
</evidence>
<evidence type="ECO:0000256" key="5">
    <source>
        <dbReference type="ARBA" id="ARBA00023239"/>
    </source>
</evidence>
<dbReference type="InterPro" id="IPR002433">
    <property type="entry name" value="Orn_de-COase"/>
</dbReference>
<evidence type="ECO:0000256" key="7">
    <source>
        <dbReference type="PIRSR" id="PIRSR600183-50"/>
    </source>
</evidence>
<comment type="cofactor">
    <cofactor evidence="1 7">
        <name>pyridoxal 5'-phosphate</name>
        <dbReference type="ChEBI" id="CHEBI:597326"/>
    </cofactor>
</comment>
<proteinExistence type="inferred from homology"/>
<evidence type="ECO:0000256" key="4">
    <source>
        <dbReference type="ARBA" id="ARBA00023115"/>
    </source>
</evidence>
<keyword evidence="4" id="KW-0620">Polyamine biosynthesis</keyword>
<dbReference type="InterPro" id="IPR029066">
    <property type="entry name" value="PLP-binding_barrel"/>
</dbReference>
<dbReference type="SUPFAM" id="SSF51419">
    <property type="entry name" value="PLP-binding barrel"/>
    <property type="match status" value="1"/>
</dbReference>
<dbReference type="SUPFAM" id="SSF50621">
    <property type="entry name" value="Alanine racemase C-terminal domain-like"/>
    <property type="match status" value="1"/>
</dbReference>
<dbReference type="InterPro" id="IPR009006">
    <property type="entry name" value="Ala_racemase/Decarboxylase_C"/>
</dbReference>
<keyword evidence="10" id="KW-1185">Reference proteome</keyword>
<dbReference type="GO" id="GO:0033387">
    <property type="term" value="P:putrescine biosynthetic process from arginine, via ornithine"/>
    <property type="evidence" value="ECO:0007669"/>
    <property type="project" value="TreeGrafter"/>
</dbReference>
<feature type="domain" description="Orn/DAP/Arg decarboxylase 2 N-terminal" evidence="8">
    <location>
        <begin position="41"/>
        <end position="274"/>
    </location>
</feature>
<feature type="modified residue" description="N6-(pyridoxal phosphate)lysine" evidence="7">
    <location>
        <position position="64"/>
    </location>
</feature>